<accession>A0A182SLF4</accession>
<dbReference type="PANTHER" id="PTHR14690">
    <property type="entry name" value="IQ MOTIF CONTAINING WITH AAA DOMAIN 1"/>
    <property type="match status" value="1"/>
</dbReference>
<reference evidence="1" key="2">
    <citation type="submission" date="2020-05" db="UniProtKB">
        <authorList>
            <consortium name="EnsemblMetazoa"/>
        </authorList>
    </citation>
    <scope>IDENTIFICATION</scope>
    <source>
        <strain evidence="1">maculatus3</strain>
    </source>
</reference>
<dbReference type="SUPFAM" id="SSF52540">
    <property type="entry name" value="P-loop containing nucleoside triphosphate hydrolases"/>
    <property type="match status" value="1"/>
</dbReference>
<proteinExistence type="predicted"/>
<dbReference type="VEuPathDB" id="VectorBase:AMAM009106"/>
<dbReference type="InterPro" id="IPR052267">
    <property type="entry name" value="N-DRC_Component"/>
</dbReference>
<keyword evidence="2" id="KW-1185">Reference proteome</keyword>
<organism evidence="1 2">
    <name type="scientific">Anopheles maculatus</name>
    <dbReference type="NCBI Taxonomy" id="74869"/>
    <lineage>
        <taxon>Eukaryota</taxon>
        <taxon>Metazoa</taxon>
        <taxon>Ecdysozoa</taxon>
        <taxon>Arthropoda</taxon>
        <taxon>Hexapoda</taxon>
        <taxon>Insecta</taxon>
        <taxon>Pterygota</taxon>
        <taxon>Neoptera</taxon>
        <taxon>Endopterygota</taxon>
        <taxon>Diptera</taxon>
        <taxon>Nematocera</taxon>
        <taxon>Culicoidea</taxon>
        <taxon>Culicidae</taxon>
        <taxon>Anophelinae</taxon>
        <taxon>Anopheles</taxon>
        <taxon>Anopheles maculatus group</taxon>
    </lineage>
</organism>
<name>A0A182SLF4_9DIPT</name>
<evidence type="ECO:0008006" key="3">
    <source>
        <dbReference type="Google" id="ProtNLM"/>
    </source>
</evidence>
<dbReference type="Gene3D" id="3.40.50.300">
    <property type="entry name" value="P-loop containing nucleotide triphosphate hydrolases"/>
    <property type="match status" value="1"/>
</dbReference>
<dbReference type="Gene3D" id="1.10.8.60">
    <property type="match status" value="1"/>
</dbReference>
<dbReference type="PANTHER" id="PTHR14690:SF0">
    <property type="entry name" value="IQ MOTIF CONTAINING WITH AAA DOMAIN 1"/>
    <property type="match status" value="1"/>
</dbReference>
<protein>
    <recommendedName>
        <fullName evidence="3">ATPase AAA-type core domain-containing protein</fullName>
    </recommendedName>
</protein>
<reference evidence="2" key="1">
    <citation type="submission" date="2013-09" db="EMBL/GenBank/DDBJ databases">
        <title>The Genome Sequence of Anopheles maculatus species B.</title>
        <authorList>
            <consortium name="The Broad Institute Genomics Platform"/>
            <person name="Neafsey D.E."/>
            <person name="Besansky N."/>
            <person name="Howell P."/>
            <person name="Walton C."/>
            <person name="Young S.K."/>
            <person name="Zeng Q."/>
            <person name="Gargeya S."/>
            <person name="Fitzgerald M."/>
            <person name="Haas B."/>
            <person name="Abouelleil A."/>
            <person name="Allen A.W."/>
            <person name="Alvarado L."/>
            <person name="Arachchi H.M."/>
            <person name="Berlin A.M."/>
            <person name="Chapman S.B."/>
            <person name="Gainer-Dewar J."/>
            <person name="Goldberg J."/>
            <person name="Griggs A."/>
            <person name="Gujja S."/>
            <person name="Hansen M."/>
            <person name="Howarth C."/>
            <person name="Imamovic A."/>
            <person name="Ireland A."/>
            <person name="Larimer J."/>
            <person name="McCowan C."/>
            <person name="Murphy C."/>
            <person name="Pearson M."/>
            <person name="Poon T.W."/>
            <person name="Priest M."/>
            <person name="Roberts A."/>
            <person name="Saif S."/>
            <person name="Shea T."/>
            <person name="Sisk P."/>
            <person name="Sykes S."/>
            <person name="Wortman J."/>
            <person name="Nusbaum C."/>
            <person name="Birren B."/>
        </authorList>
    </citation>
    <scope>NUCLEOTIDE SEQUENCE [LARGE SCALE GENOMIC DNA]</scope>
    <source>
        <strain evidence="2">maculatus3</strain>
    </source>
</reference>
<dbReference type="EnsemblMetazoa" id="AMAM009106-RA">
    <property type="protein sequence ID" value="AMAM009106-PA"/>
    <property type="gene ID" value="AMAM009106"/>
</dbReference>
<dbReference type="Proteomes" id="UP000075901">
    <property type="component" value="Unassembled WGS sequence"/>
</dbReference>
<sequence>EDVHRAFYKKVPSADQSLDPTKLGKHLFKLVVKQLKPEDKVLLVGTTNQPWLAKVGPLKKCFEKILLLPRPDYGSTILLWQCALRRFPTVPRDFELSALAKVTTGYSAGQIIRCVTEVLNIRRRMQFGRKPLRVQELLDHFLTGTEGGPQYPISDKEYDKFVKWHRKVDKLAKQRAKMVRERELLAEQLKAKAAGAKK</sequence>
<dbReference type="InterPro" id="IPR027417">
    <property type="entry name" value="P-loop_NTPase"/>
</dbReference>
<evidence type="ECO:0000313" key="1">
    <source>
        <dbReference type="EnsemblMetazoa" id="AMAM009106-PA"/>
    </source>
</evidence>
<evidence type="ECO:0000313" key="2">
    <source>
        <dbReference type="Proteomes" id="UP000075901"/>
    </source>
</evidence>
<dbReference type="AlphaFoldDB" id="A0A182SLF4"/>